<keyword evidence="2" id="KW-1185">Reference proteome</keyword>
<dbReference type="Proteomes" id="UP000714380">
    <property type="component" value="Unassembled WGS sequence"/>
</dbReference>
<organism evidence="1 2">
    <name type="scientific">Thalassolituus marinus</name>
    <dbReference type="NCBI Taxonomy" id="671053"/>
    <lineage>
        <taxon>Bacteria</taxon>
        <taxon>Pseudomonadati</taxon>
        <taxon>Pseudomonadota</taxon>
        <taxon>Gammaproteobacteria</taxon>
        <taxon>Oceanospirillales</taxon>
        <taxon>Oceanospirillaceae</taxon>
        <taxon>Thalassolituus</taxon>
    </lineage>
</organism>
<evidence type="ECO:0000313" key="1">
    <source>
        <dbReference type="EMBL" id="MCA6064698.1"/>
    </source>
</evidence>
<sequence length="114" mass="12406">MKKLGVVVALAGALMGCSDPEPNVEIETFNRVNELFGVKYVEVKVKAIQDQVTVEDIIVNKGNCKIENLNGFTRKPIIPKQLKFGESVSVAFTAPCEATQVDVVTSDGSWTVSY</sequence>
<proteinExistence type="predicted"/>
<evidence type="ECO:0000313" key="2">
    <source>
        <dbReference type="Proteomes" id="UP000714380"/>
    </source>
</evidence>
<name>A0ABS7ZU01_9GAMM</name>
<dbReference type="RefSeq" id="WP_225675937.1">
    <property type="nucleotide sequence ID" value="NZ_JAEDAH010000090.1"/>
</dbReference>
<evidence type="ECO:0008006" key="3">
    <source>
        <dbReference type="Google" id="ProtNLM"/>
    </source>
</evidence>
<protein>
    <recommendedName>
        <fullName evidence="3">Lipoprotein</fullName>
    </recommendedName>
</protein>
<dbReference type="EMBL" id="JAEDAH010000090">
    <property type="protein sequence ID" value="MCA6064698.1"/>
    <property type="molecule type" value="Genomic_DNA"/>
</dbReference>
<comment type="caution">
    <text evidence="1">The sequence shown here is derived from an EMBL/GenBank/DDBJ whole genome shotgun (WGS) entry which is preliminary data.</text>
</comment>
<gene>
    <name evidence="1" type="ORF">I9W95_13875</name>
</gene>
<reference evidence="1 2" key="1">
    <citation type="submission" date="2020-12" db="EMBL/GenBank/DDBJ databases">
        <title>Novel Thalassolituus-related marine hydrocarbonoclastic bacteria mediated algae-derived hydrocarbons mineralization in twilight zone of the northern South China Sea.</title>
        <authorList>
            <person name="Dong C."/>
        </authorList>
    </citation>
    <scope>NUCLEOTIDE SEQUENCE [LARGE SCALE GENOMIC DNA]</scope>
    <source>
        <strain evidence="1 2">IMCC1826</strain>
    </source>
</reference>
<dbReference type="PROSITE" id="PS51257">
    <property type="entry name" value="PROKAR_LIPOPROTEIN"/>
    <property type="match status" value="1"/>
</dbReference>
<accession>A0ABS7ZU01</accession>